<dbReference type="OrthoDB" id="9770553at2"/>
<gene>
    <name evidence="2" type="ORF">BXY41_101599</name>
</gene>
<evidence type="ECO:0000313" key="3">
    <source>
        <dbReference type="Proteomes" id="UP000237749"/>
    </source>
</evidence>
<dbReference type="Pfam" id="PF08241">
    <property type="entry name" value="Methyltransf_11"/>
    <property type="match status" value="1"/>
</dbReference>
<protein>
    <submittedName>
        <fullName evidence="2">Methyltransferase family protein</fullName>
    </submittedName>
</protein>
<feature type="domain" description="Methyltransferase type 11" evidence="1">
    <location>
        <begin position="37"/>
        <end position="131"/>
    </location>
</feature>
<name>A0A2S6HZE4_9FIRM</name>
<dbReference type="SUPFAM" id="SSF53335">
    <property type="entry name" value="S-adenosyl-L-methionine-dependent methyltransferases"/>
    <property type="match status" value="1"/>
</dbReference>
<dbReference type="RefSeq" id="WP_104434435.1">
    <property type="nucleotide sequence ID" value="NZ_PTJA01000001.1"/>
</dbReference>
<dbReference type="GO" id="GO:0032259">
    <property type="term" value="P:methylation"/>
    <property type="evidence" value="ECO:0007669"/>
    <property type="project" value="UniProtKB-KW"/>
</dbReference>
<dbReference type="InterPro" id="IPR013216">
    <property type="entry name" value="Methyltransf_11"/>
</dbReference>
<keyword evidence="3" id="KW-1185">Reference proteome</keyword>
<dbReference type="GO" id="GO:0008757">
    <property type="term" value="F:S-adenosylmethionine-dependent methyltransferase activity"/>
    <property type="evidence" value="ECO:0007669"/>
    <property type="project" value="InterPro"/>
</dbReference>
<dbReference type="PANTHER" id="PTHR43861:SF6">
    <property type="entry name" value="METHYLTRANSFERASE TYPE 11"/>
    <property type="match status" value="1"/>
</dbReference>
<accession>A0A2S6HZE4</accession>
<dbReference type="AlphaFoldDB" id="A0A2S6HZE4"/>
<comment type="caution">
    <text evidence="2">The sequence shown here is derived from an EMBL/GenBank/DDBJ whole genome shotgun (WGS) entry which is preliminary data.</text>
</comment>
<sequence>MERLAFGDEYEYSAIEGAIHLTRYALAKDLCKDKKVLDIACGEGYGSYFMGLWGAKHIEAVDISKEAIDNAAKRFPADNINYVCHQAQKLDYPDSTFDLVVSLETIEHLDKPEEFLKEIKRVLKPSGTLILSCPNDAYFINVGGAPENPYHKKRYTFKEFSDLAESYFGGNCNYFLGYAAGGFINLPIQKNDRHGQYNSRNPFQMFQYKENGNYFEIPSHLQLNTENSSYYVGIWGRNEGIVNNAVFYAKDQCNQQYEFELLNKVRQIDLLRKEYDELYSKYSEIEKNNNRAIEVDRLHTALQLSEKEKNIIRDNMCLNWEAANKYQNELEQIYNSRTFRCLMPIYKLKDKMHRLFK</sequence>
<keyword evidence="2" id="KW-0808">Transferase</keyword>
<organism evidence="2 3">
    <name type="scientific">Lacrimispora xylanisolvens</name>
    <dbReference type="NCBI Taxonomy" id="384636"/>
    <lineage>
        <taxon>Bacteria</taxon>
        <taxon>Bacillati</taxon>
        <taxon>Bacillota</taxon>
        <taxon>Clostridia</taxon>
        <taxon>Lachnospirales</taxon>
        <taxon>Lachnospiraceae</taxon>
        <taxon>Lacrimispora</taxon>
    </lineage>
</organism>
<reference evidence="2 3" key="1">
    <citation type="submission" date="2018-02" db="EMBL/GenBank/DDBJ databases">
        <title>Genomic Encyclopedia of Archaeal and Bacterial Type Strains, Phase II (KMG-II): from individual species to whole genera.</title>
        <authorList>
            <person name="Goeker M."/>
        </authorList>
    </citation>
    <scope>NUCLEOTIDE SEQUENCE [LARGE SCALE GENOMIC DNA]</scope>
    <source>
        <strain evidence="2 3">DSM 3808</strain>
    </source>
</reference>
<dbReference type="PANTHER" id="PTHR43861">
    <property type="entry name" value="TRANS-ACONITATE 2-METHYLTRANSFERASE-RELATED"/>
    <property type="match status" value="1"/>
</dbReference>
<evidence type="ECO:0000259" key="1">
    <source>
        <dbReference type="Pfam" id="PF08241"/>
    </source>
</evidence>
<keyword evidence="2" id="KW-0489">Methyltransferase</keyword>
<dbReference type="CDD" id="cd02440">
    <property type="entry name" value="AdoMet_MTases"/>
    <property type="match status" value="1"/>
</dbReference>
<proteinExistence type="predicted"/>
<dbReference type="Gene3D" id="3.40.50.150">
    <property type="entry name" value="Vaccinia Virus protein VP39"/>
    <property type="match status" value="1"/>
</dbReference>
<dbReference type="EMBL" id="PTJA01000001">
    <property type="protein sequence ID" value="PPK83535.1"/>
    <property type="molecule type" value="Genomic_DNA"/>
</dbReference>
<dbReference type="Proteomes" id="UP000237749">
    <property type="component" value="Unassembled WGS sequence"/>
</dbReference>
<evidence type="ECO:0000313" key="2">
    <source>
        <dbReference type="EMBL" id="PPK83535.1"/>
    </source>
</evidence>
<dbReference type="InterPro" id="IPR029063">
    <property type="entry name" value="SAM-dependent_MTases_sf"/>
</dbReference>